<comment type="caution">
    <text evidence="6">The sequence shown here is derived from an EMBL/GenBank/DDBJ whole genome shotgun (WGS) entry which is preliminary data.</text>
</comment>
<protein>
    <submittedName>
        <fullName evidence="6">Energy-coupling factor transporter transmembrane protein EcfT</fullName>
    </submittedName>
</protein>
<keyword evidence="3 5" id="KW-1133">Transmembrane helix</keyword>
<evidence type="ECO:0000256" key="2">
    <source>
        <dbReference type="ARBA" id="ARBA00022692"/>
    </source>
</evidence>
<organism evidence="6 7">
    <name type="scientific">Propioniciclava flava</name>
    <dbReference type="NCBI Taxonomy" id="2072026"/>
    <lineage>
        <taxon>Bacteria</taxon>
        <taxon>Bacillati</taxon>
        <taxon>Actinomycetota</taxon>
        <taxon>Actinomycetes</taxon>
        <taxon>Propionibacteriales</taxon>
        <taxon>Propionibacteriaceae</taxon>
        <taxon>Propioniciclava</taxon>
    </lineage>
</organism>
<feature type="transmembrane region" description="Helical" evidence="5">
    <location>
        <begin position="91"/>
        <end position="112"/>
    </location>
</feature>
<dbReference type="OrthoDB" id="509049at2"/>
<evidence type="ECO:0000256" key="4">
    <source>
        <dbReference type="ARBA" id="ARBA00023136"/>
    </source>
</evidence>
<feature type="transmembrane region" description="Helical" evidence="5">
    <location>
        <begin position="66"/>
        <end position="85"/>
    </location>
</feature>
<comment type="subcellular location">
    <subcellularLocation>
        <location evidence="1">Membrane</location>
        <topology evidence="1">Multi-pass membrane protein</topology>
    </subcellularLocation>
</comment>
<keyword evidence="4 5" id="KW-0472">Membrane</keyword>
<evidence type="ECO:0000256" key="3">
    <source>
        <dbReference type="ARBA" id="ARBA00022989"/>
    </source>
</evidence>
<dbReference type="EMBL" id="PPCV01000001">
    <property type="protein sequence ID" value="RXW33210.1"/>
    <property type="molecule type" value="Genomic_DNA"/>
</dbReference>
<gene>
    <name evidence="6" type="ORF">C1706_00030</name>
</gene>
<accession>A0A4Q2EHY7</accession>
<evidence type="ECO:0000256" key="1">
    <source>
        <dbReference type="ARBA" id="ARBA00004141"/>
    </source>
</evidence>
<dbReference type="GO" id="GO:0005886">
    <property type="term" value="C:plasma membrane"/>
    <property type="evidence" value="ECO:0007669"/>
    <property type="project" value="UniProtKB-ARBA"/>
</dbReference>
<feature type="transmembrane region" description="Helical" evidence="5">
    <location>
        <begin position="27"/>
        <end position="54"/>
    </location>
</feature>
<dbReference type="AlphaFoldDB" id="A0A4Q2EHY7"/>
<sequence length="205" mass="21593">MNATRALLGEYVPGTTFWHRLGMGPKYLWFALLLLPALIVRDPALVVALVVVAAIPLLRLGVPVRLSIGVPWTLAVLLVVLAGYHGFTGSLATGITVVGTTLVALYASRLILFTTPLPTLVDALVSAARPFTRLGARPERFGLAVAILIRSVPYVAGAFGDVRAASRARGLDRNLTTALTPVVVSAVAYARRTGDALTARGLGDD</sequence>
<name>A0A4Q2EHY7_9ACTN</name>
<dbReference type="Pfam" id="PF02361">
    <property type="entry name" value="CbiQ"/>
    <property type="match status" value="1"/>
</dbReference>
<dbReference type="CDD" id="cd16914">
    <property type="entry name" value="EcfT"/>
    <property type="match status" value="1"/>
</dbReference>
<proteinExistence type="predicted"/>
<dbReference type="Proteomes" id="UP000290624">
    <property type="component" value="Unassembled WGS sequence"/>
</dbReference>
<evidence type="ECO:0000313" key="7">
    <source>
        <dbReference type="Proteomes" id="UP000290624"/>
    </source>
</evidence>
<keyword evidence="2 5" id="KW-0812">Transmembrane</keyword>
<dbReference type="InterPro" id="IPR003339">
    <property type="entry name" value="ABC/ECF_trnsptr_transmembrane"/>
</dbReference>
<evidence type="ECO:0000256" key="5">
    <source>
        <dbReference type="SAM" id="Phobius"/>
    </source>
</evidence>
<evidence type="ECO:0000313" key="6">
    <source>
        <dbReference type="EMBL" id="RXW33210.1"/>
    </source>
</evidence>
<reference evidence="6 7" key="1">
    <citation type="submission" date="2018-01" db="EMBL/GenBank/DDBJ databases">
        <title>Lactibacter flavus gen. nov., sp. nov., a novel bacterium of the family Propionibacteriaceae isolated from raw milk and dairy products.</title>
        <authorList>
            <person name="Wenning M."/>
            <person name="Breitenwieser F."/>
            <person name="Huptas C."/>
            <person name="von Neubeck M."/>
            <person name="Busse H.-J."/>
            <person name="Scherer S."/>
        </authorList>
    </citation>
    <scope>NUCLEOTIDE SEQUENCE [LARGE SCALE GENOMIC DNA]</scope>
    <source>
        <strain evidence="6 7">VG341</strain>
    </source>
</reference>
<keyword evidence="7" id="KW-1185">Reference proteome</keyword>